<keyword evidence="7" id="KW-1185">Reference proteome</keyword>
<dbReference type="EMBL" id="CAJNOU010000179">
    <property type="protein sequence ID" value="CAF0903583.1"/>
    <property type="molecule type" value="Genomic_DNA"/>
</dbReference>
<dbReference type="Proteomes" id="UP000663889">
    <property type="component" value="Unassembled WGS sequence"/>
</dbReference>
<accession>A0A814G9N4</accession>
<comment type="caution">
    <text evidence="4">The sequence shown here is derived from an EMBL/GenBank/DDBJ whole genome shotgun (WGS) entry which is preliminary data.</text>
</comment>
<protein>
    <submittedName>
        <fullName evidence="4">Uncharacterized protein</fullName>
    </submittedName>
</protein>
<proteinExistence type="predicted"/>
<name>A0A814G9N4_9BILA</name>
<reference evidence="4" key="1">
    <citation type="submission" date="2021-02" db="EMBL/GenBank/DDBJ databases">
        <authorList>
            <person name="Nowell W R."/>
        </authorList>
    </citation>
    <scope>NUCLEOTIDE SEQUENCE</scope>
</reference>
<feature type="compositionally biased region" description="Polar residues" evidence="1">
    <location>
        <begin position="45"/>
        <end position="58"/>
    </location>
</feature>
<sequence>MSATAGNTDSGLSGQPSGDIDKQKGPASGSNAESAGGTLGTATTSVKGESSSSNQELPGQSGLKENKGDKA</sequence>
<dbReference type="EMBL" id="CAJOBE010000655">
    <property type="protein sequence ID" value="CAF3670900.1"/>
    <property type="molecule type" value="Genomic_DNA"/>
</dbReference>
<evidence type="ECO:0000313" key="6">
    <source>
        <dbReference type="EMBL" id="CAF3670900.1"/>
    </source>
</evidence>
<evidence type="ECO:0000313" key="4">
    <source>
        <dbReference type="EMBL" id="CAF0993850.1"/>
    </source>
</evidence>
<dbReference type="Proteomes" id="UP000663870">
    <property type="component" value="Unassembled WGS sequence"/>
</dbReference>
<evidence type="ECO:0000313" key="2">
    <source>
        <dbReference type="EMBL" id="CAF0903583.1"/>
    </source>
</evidence>
<dbReference type="AlphaFoldDB" id="A0A814G9N4"/>
<gene>
    <name evidence="6" type="ORF">FNK824_LOCUS7188</name>
    <name evidence="4" type="ORF">JXQ802_LOCUS13814</name>
    <name evidence="5" type="ORF">JXQ802_LOCUS13869</name>
    <name evidence="3" type="ORF">PYM288_LOCUS11306</name>
    <name evidence="2" type="ORF">SEV965_LOCUS5764</name>
</gene>
<organism evidence="4 7">
    <name type="scientific">Rotaria sordida</name>
    <dbReference type="NCBI Taxonomy" id="392033"/>
    <lineage>
        <taxon>Eukaryota</taxon>
        <taxon>Metazoa</taxon>
        <taxon>Spiralia</taxon>
        <taxon>Gnathifera</taxon>
        <taxon>Rotifera</taxon>
        <taxon>Eurotatoria</taxon>
        <taxon>Bdelloidea</taxon>
        <taxon>Philodinida</taxon>
        <taxon>Philodinidae</taxon>
        <taxon>Rotaria</taxon>
    </lineage>
</organism>
<evidence type="ECO:0000256" key="1">
    <source>
        <dbReference type="SAM" id="MobiDB-lite"/>
    </source>
</evidence>
<dbReference type="Proteomes" id="UP000663874">
    <property type="component" value="Unassembled WGS sequence"/>
</dbReference>
<dbReference type="EMBL" id="CAJNOL010000304">
    <property type="protein sequence ID" value="CAF0994935.1"/>
    <property type="molecule type" value="Genomic_DNA"/>
</dbReference>
<feature type="compositionally biased region" description="Polar residues" evidence="1">
    <location>
        <begin position="1"/>
        <end position="16"/>
    </location>
</feature>
<evidence type="ECO:0000313" key="7">
    <source>
        <dbReference type="Proteomes" id="UP000663870"/>
    </source>
</evidence>
<dbReference type="Proteomes" id="UP000663854">
    <property type="component" value="Unassembled WGS sequence"/>
</dbReference>
<feature type="region of interest" description="Disordered" evidence="1">
    <location>
        <begin position="1"/>
        <end position="71"/>
    </location>
</feature>
<evidence type="ECO:0000313" key="3">
    <source>
        <dbReference type="EMBL" id="CAF0935771.1"/>
    </source>
</evidence>
<evidence type="ECO:0000313" key="5">
    <source>
        <dbReference type="EMBL" id="CAF0994935.1"/>
    </source>
</evidence>
<dbReference type="EMBL" id="CAJNOL010000302">
    <property type="protein sequence ID" value="CAF0993850.1"/>
    <property type="molecule type" value="Genomic_DNA"/>
</dbReference>
<dbReference type="EMBL" id="CAJNOH010000189">
    <property type="protein sequence ID" value="CAF0935771.1"/>
    <property type="molecule type" value="Genomic_DNA"/>
</dbReference>